<organism evidence="7 8">
    <name type="scientific">Leptobrachium leishanense</name>
    <name type="common">Leishan spiny toad</name>
    <dbReference type="NCBI Taxonomy" id="445787"/>
    <lineage>
        <taxon>Eukaryota</taxon>
        <taxon>Metazoa</taxon>
        <taxon>Chordata</taxon>
        <taxon>Craniata</taxon>
        <taxon>Vertebrata</taxon>
        <taxon>Euteleostomi</taxon>
        <taxon>Amphibia</taxon>
        <taxon>Batrachia</taxon>
        <taxon>Anura</taxon>
        <taxon>Pelobatoidea</taxon>
        <taxon>Megophryidae</taxon>
        <taxon>Leptobrachium</taxon>
    </lineage>
</organism>
<protein>
    <submittedName>
        <fullName evidence="7">Mitochondrial translation release factor in rescue</fullName>
    </submittedName>
</protein>
<reference evidence="7" key="1">
    <citation type="submission" date="2025-08" db="UniProtKB">
        <authorList>
            <consortium name="Ensembl"/>
        </authorList>
    </citation>
    <scope>IDENTIFICATION</scope>
</reference>
<evidence type="ECO:0000259" key="6">
    <source>
        <dbReference type="Pfam" id="PF00472"/>
    </source>
</evidence>
<evidence type="ECO:0000256" key="5">
    <source>
        <dbReference type="SAM" id="MobiDB-lite"/>
    </source>
</evidence>
<sequence>MVRTPGPCRPPPPMTAPSIFCLVKGRLPWKAWIPGRREMKFLYPWTSVILSQAAEKKNDSFDLEELQETDLEEQFVRGHGPGGQATNKTSNCVVLKHIPSGIVVKCHQTRSLEINRKKARDILQEKIDVFYKGQNSDILKQREELERKKQEKRKKARENLERKKLLKEKQLSEEGN</sequence>
<reference evidence="7" key="2">
    <citation type="submission" date="2025-09" db="UniProtKB">
        <authorList>
            <consortium name="Ensembl"/>
        </authorList>
    </citation>
    <scope>IDENTIFICATION</scope>
</reference>
<dbReference type="AlphaFoldDB" id="A0A8C5LYH4"/>
<evidence type="ECO:0000256" key="4">
    <source>
        <dbReference type="ARBA" id="ARBA00023128"/>
    </source>
</evidence>
<dbReference type="SUPFAM" id="SSF75620">
    <property type="entry name" value="Release factor"/>
    <property type="match status" value="1"/>
</dbReference>
<evidence type="ECO:0000313" key="7">
    <source>
        <dbReference type="Ensembl" id="ENSLLEP00000004343.1"/>
    </source>
</evidence>
<dbReference type="GO" id="GO:0005739">
    <property type="term" value="C:mitochondrion"/>
    <property type="evidence" value="ECO:0007669"/>
    <property type="project" value="UniProtKB-SubCell"/>
</dbReference>
<dbReference type="InterPro" id="IPR052405">
    <property type="entry name" value="Mito_Transl_Release_Factor"/>
</dbReference>
<dbReference type="GeneTree" id="ENSGT00390000012759"/>
<gene>
    <name evidence="7" type="primary">MTRFR</name>
</gene>
<dbReference type="InterPro" id="IPR000352">
    <property type="entry name" value="Pep_chain_release_fac_I"/>
</dbReference>
<evidence type="ECO:0000313" key="8">
    <source>
        <dbReference type="Proteomes" id="UP000694569"/>
    </source>
</evidence>
<dbReference type="OrthoDB" id="277888at2759"/>
<evidence type="ECO:0000256" key="2">
    <source>
        <dbReference type="ARBA" id="ARBA00010835"/>
    </source>
</evidence>
<name>A0A8C5LYH4_9ANUR</name>
<dbReference type="Proteomes" id="UP000694569">
    <property type="component" value="Unplaced"/>
</dbReference>
<feature type="region of interest" description="Disordered" evidence="5">
    <location>
        <begin position="147"/>
        <end position="176"/>
    </location>
</feature>
<comment type="subcellular location">
    <subcellularLocation>
        <location evidence="1">Mitochondrion</location>
    </subcellularLocation>
</comment>
<proteinExistence type="inferred from homology"/>
<dbReference type="PANTHER" id="PTHR46203:SF1">
    <property type="entry name" value="MITOCHONDRIAL TRANSLATION RELEASE FACTOR IN RESCUE"/>
    <property type="match status" value="1"/>
</dbReference>
<keyword evidence="8" id="KW-1185">Reference proteome</keyword>
<dbReference type="GO" id="GO:0003747">
    <property type="term" value="F:translation release factor activity"/>
    <property type="evidence" value="ECO:0007669"/>
    <property type="project" value="InterPro"/>
</dbReference>
<dbReference type="Ensembl" id="ENSLLET00000004540.1">
    <property type="protein sequence ID" value="ENSLLEP00000004343.1"/>
    <property type="gene ID" value="ENSLLEG00000002799.1"/>
</dbReference>
<evidence type="ECO:0000256" key="1">
    <source>
        <dbReference type="ARBA" id="ARBA00004173"/>
    </source>
</evidence>
<dbReference type="PANTHER" id="PTHR46203">
    <property type="entry name" value="PROBABLE PEPTIDE CHAIN RELEASE FACTOR C12ORF65"/>
    <property type="match status" value="1"/>
</dbReference>
<dbReference type="Gene3D" id="3.30.160.20">
    <property type="match status" value="1"/>
</dbReference>
<keyword evidence="3" id="KW-0809">Transit peptide</keyword>
<accession>A0A8C5LYH4</accession>
<dbReference type="Pfam" id="PF00472">
    <property type="entry name" value="RF-1"/>
    <property type="match status" value="1"/>
</dbReference>
<evidence type="ECO:0000256" key="3">
    <source>
        <dbReference type="ARBA" id="ARBA00022946"/>
    </source>
</evidence>
<comment type="similarity">
    <text evidence="2">Belongs to the prokaryotic/mitochondrial release factor family.</text>
</comment>
<feature type="compositionally biased region" description="Basic and acidic residues" evidence="5">
    <location>
        <begin position="157"/>
        <end position="176"/>
    </location>
</feature>
<dbReference type="InterPro" id="IPR045853">
    <property type="entry name" value="Pep_chain_release_fac_I_sf"/>
</dbReference>
<feature type="domain" description="Prokaryotic-type class I peptide chain release factors" evidence="6">
    <location>
        <begin position="65"/>
        <end position="159"/>
    </location>
</feature>
<keyword evidence="4" id="KW-0496">Mitochondrion</keyword>